<sequence length="293" mass="31741">MSIVRAVCKCMERIAPLRFAEKWDNVGLLLESPHIRPRANRILLTIDLTPEVAEEALNTPTFCIIAYHPPLFKPLSSLTLNNPLQSTLLRCAAAGISVYSPHSALDSVTNGINDWLAEGCSIYVQDGNKKIYASQTSIVGETFENGLGGQGRMVTYAAPVSVKKVESMVKFWLKLDQIQVAYPAGLNPEEKNITSVALGAGSAGSLVASSNANVWVTGEMSHHEVLAAVASGHVVILCGHTNTERGYLRRLARKLREEIAADGENEVDPAVAQTLEGLEVVISEKDKHPLEFV</sequence>
<evidence type="ECO:0000313" key="1">
    <source>
        <dbReference type="EMBL" id="KAI0094514.1"/>
    </source>
</evidence>
<dbReference type="EMBL" id="MU274900">
    <property type="protein sequence ID" value="KAI0094514.1"/>
    <property type="molecule type" value="Genomic_DNA"/>
</dbReference>
<comment type="caution">
    <text evidence="1">The sequence shown here is derived from an EMBL/GenBank/DDBJ whole genome shotgun (WGS) entry which is preliminary data.</text>
</comment>
<protein>
    <submittedName>
        <fullName evidence="1">NIF3-like protein-like protein</fullName>
    </submittedName>
</protein>
<accession>A0ACB8UJS0</accession>
<dbReference type="Proteomes" id="UP001055072">
    <property type="component" value="Unassembled WGS sequence"/>
</dbReference>
<proteinExistence type="predicted"/>
<name>A0ACB8UJS0_9APHY</name>
<keyword evidence="2" id="KW-1185">Reference proteome</keyword>
<gene>
    <name evidence="1" type="ORF">BDY19DRAFT_913139</name>
</gene>
<reference evidence="1" key="1">
    <citation type="journal article" date="2021" name="Environ. Microbiol.">
        <title>Gene family expansions and transcriptome signatures uncover fungal adaptations to wood decay.</title>
        <authorList>
            <person name="Hage H."/>
            <person name="Miyauchi S."/>
            <person name="Viragh M."/>
            <person name="Drula E."/>
            <person name="Min B."/>
            <person name="Chaduli D."/>
            <person name="Navarro D."/>
            <person name="Favel A."/>
            <person name="Norest M."/>
            <person name="Lesage-Meessen L."/>
            <person name="Balint B."/>
            <person name="Merenyi Z."/>
            <person name="de Eugenio L."/>
            <person name="Morin E."/>
            <person name="Martinez A.T."/>
            <person name="Baldrian P."/>
            <person name="Stursova M."/>
            <person name="Martinez M.J."/>
            <person name="Novotny C."/>
            <person name="Magnuson J.K."/>
            <person name="Spatafora J.W."/>
            <person name="Maurice S."/>
            <person name="Pangilinan J."/>
            <person name="Andreopoulos W."/>
            <person name="LaButti K."/>
            <person name="Hundley H."/>
            <person name="Na H."/>
            <person name="Kuo A."/>
            <person name="Barry K."/>
            <person name="Lipzen A."/>
            <person name="Henrissat B."/>
            <person name="Riley R."/>
            <person name="Ahrendt S."/>
            <person name="Nagy L.G."/>
            <person name="Grigoriev I.V."/>
            <person name="Martin F."/>
            <person name="Rosso M.N."/>
        </authorList>
    </citation>
    <scope>NUCLEOTIDE SEQUENCE</scope>
    <source>
        <strain evidence="1">CBS 384.51</strain>
    </source>
</reference>
<evidence type="ECO:0000313" key="2">
    <source>
        <dbReference type="Proteomes" id="UP001055072"/>
    </source>
</evidence>
<organism evidence="1 2">
    <name type="scientific">Irpex rosettiformis</name>
    <dbReference type="NCBI Taxonomy" id="378272"/>
    <lineage>
        <taxon>Eukaryota</taxon>
        <taxon>Fungi</taxon>
        <taxon>Dikarya</taxon>
        <taxon>Basidiomycota</taxon>
        <taxon>Agaricomycotina</taxon>
        <taxon>Agaricomycetes</taxon>
        <taxon>Polyporales</taxon>
        <taxon>Irpicaceae</taxon>
        <taxon>Irpex</taxon>
    </lineage>
</organism>